<dbReference type="Proteomes" id="UP001497700">
    <property type="component" value="Unassembled WGS sequence"/>
</dbReference>
<sequence>MGNMGLALLMATATVKASSCLDVAVAKIPPCAQPCFLDNDPSAECDGTDFTCRCQKEAILYAAIEPCVASGCPEESFQVVIDGASSVCDCETAFPGALAVENALGSFTGVPAVTASNTVLNTVIGAVPGTVTNAVAGSAIGTVIGTVINSPTTTDATSAPALATSSLSQSGAPRYRNDLWFNLVTNIAIPVLLTVLL</sequence>
<evidence type="ECO:0000313" key="1">
    <source>
        <dbReference type="EMBL" id="KAI4868176.1"/>
    </source>
</evidence>
<comment type="caution">
    <text evidence="1">The sequence shown here is derived from an EMBL/GenBank/DDBJ whole genome shotgun (WGS) entry which is preliminary data.</text>
</comment>
<gene>
    <name evidence="1" type="ORF">F4820DRAFT_151618</name>
</gene>
<dbReference type="EMBL" id="MU393440">
    <property type="protein sequence ID" value="KAI4868176.1"/>
    <property type="molecule type" value="Genomic_DNA"/>
</dbReference>
<evidence type="ECO:0000313" key="2">
    <source>
        <dbReference type="Proteomes" id="UP001497700"/>
    </source>
</evidence>
<organism evidence="1 2">
    <name type="scientific">Hypoxylon rubiginosum</name>
    <dbReference type="NCBI Taxonomy" id="110542"/>
    <lineage>
        <taxon>Eukaryota</taxon>
        <taxon>Fungi</taxon>
        <taxon>Dikarya</taxon>
        <taxon>Ascomycota</taxon>
        <taxon>Pezizomycotina</taxon>
        <taxon>Sordariomycetes</taxon>
        <taxon>Xylariomycetidae</taxon>
        <taxon>Xylariales</taxon>
        <taxon>Hypoxylaceae</taxon>
        <taxon>Hypoxylon</taxon>
    </lineage>
</organism>
<proteinExistence type="predicted"/>
<protein>
    <submittedName>
        <fullName evidence="1">Uncharacterized protein</fullName>
    </submittedName>
</protein>
<accession>A0ACB9Z8N4</accession>
<name>A0ACB9Z8N4_9PEZI</name>
<reference evidence="1 2" key="1">
    <citation type="journal article" date="2022" name="New Phytol.">
        <title>Ecological generalism drives hyperdiversity of secondary metabolite gene clusters in xylarialean endophytes.</title>
        <authorList>
            <person name="Franco M.E.E."/>
            <person name="Wisecaver J.H."/>
            <person name="Arnold A.E."/>
            <person name="Ju Y.M."/>
            <person name="Slot J.C."/>
            <person name="Ahrendt S."/>
            <person name="Moore L.P."/>
            <person name="Eastman K.E."/>
            <person name="Scott K."/>
            <person name="Konkel Z."/>
            <person name="Mondo S.J."/>
            <person name="Kuo A."/>
            <person name="Hayes R.D."/>
            <person name="Haridas S."/>
            <person name="Andreopoulos B."/>
            <person name="Riley R."/>
            <person name="LaButti K."/>
            <person name="Pangilinan J."/>
            <person name="Lipzen A."/>
            <person name="Amirebrahimi M."/>
            <person name="Yan J."/>
            <person name="Adam C."/>
            <person name="Keymanesh K."/>
            <person name="Ng V."/>
            <person name="Louie K."/>
            <person name="Northen T."/>
            <person name="Drula E."/>
            <person name="Henrissat B."/>
            <person name="Hsieh H.M."/>
            <person name="Youens-Clark K."/>
            <person name="Lutzoni F."/>
            <person name="Miadlikowska J."/>
            <person name="Eastwood D.C."/>
            <person name="Hamelin R.C."/>
            <person name="Grigoriev I.V."/>
            <person name="U'Ren J.M."/>
        </authorList>
    </citation>
    <scope>NUCLEOTIDE SEQUENCE [LARGE SCALE GENOMIC DNA]</scope>
    <source>
        <strain evidence="1 2">CBS 119005</strain>
    </source>
</reference>
<keyword evidence="2" id="KW-1185">Reference proteome</keyword>